<reference evidence="2" key="1">
    <citation type="submission" date="2020-03" db="EMBL/GenBank/DDBJ databases">
        <title>The deep terrestrial virosphere.</title>
        <authorList>
            <person name="Holmfeldt K."/>
            <person name="Nilsson E."/>
            <person name="Simone D."/>
            <person name="Lopez-Fernandez M."/>
            <person name="Wu X."/>
            <person name="de Brujin I."/>
            <person name="Lundin D."/>
            <person name="Andersson A."/>
            <person name="Bertilsson S."/>
            <person name="Dopson M."/>
        </authorList>
    </citation>
    <scope>NUCLEOTIDE SEQUENCE</scope>
    <source>
        <strain evidence="1">MM415A04970</strain>
        <strain evidence="2">MM415B05866</strain>
    </source>
</reference>
<organism evidence="2">
    <name type="scientific">viral metagenome</name>
    <dbReference type="NCBI Taxonomy" id="1070528"/>
    <lineage>
        <taxon>unclassified sequences</taxon>
        <taxon>metagenomes</taxon>
        <taxon>organismal metagenomes</taxon>
    </lineage>
</organism>
<gene>
    <name evidence="1" type="ORF">MM415A04970_0014</name>
    <name evidence="2" type="ORF">MM415B05866_0005</name>
</gene>
<accession>A0A6M3LWF4</accession>
<name>A0A6M3LWF4_9ZZZZ</name>
<proteinExistence type="predicted"/>
<evidence type="ECO:0000313" key="1">
    <source>
        <dbReference type="EMBL" id="QJA69202.1"/>
    </source>
</evidence>
<dbReference type="EMBL" id="MT141685">
    <property type="protein sequence ID" value="QJA69202.1"/>
    <property type="molecule type" value="Genomic_DNA"/>
</dbReference>
<dbReference type="AlphaFoldDB" id="A0A6M3LWF4"/>
<protein>
    <submittedName>
        <fullName evidence="2">Uncharacterized protein</fullName>
    </submittedName>
</protein>
<sequence>MKERKYRIGQIVEHKLSRDKLIILRNAMDDPCRISYIVRQWDLTTLEVVEEEIEEIDGG</sequence>
<evidence type="ECO:0000313" key="2">
    <source>
        <dbReference type="EMBL" id="QJA97892.1"/>
    </source>
</evidence>
<dbReference type="EMBL" id="MT143534">
    <property type="protein sequence ID" value="QJA97892.1"/>
    <property type="molecule type" value="Genomic_DNA"/>
</dbReference>